<reference evidence="4" key="1">
    <citation type="submission" date="2016-06" db="UniProtKB">
        <authorList>
            <consortium name="WormBaseParasite"/>
        </authorList>
    </citation>
    <scope>IDENTIFICATION</scope>
</reference>
<dbReference type="OrthoDB" id="5871660at2759"/>
<evidence type="ECO:0000313" key="4">
    <source>
        <dbReference type="WBParaSite" id="GPUH_0001894501-mRNA-1"/>
    </source>
</evidence>
<protein>
    <submittedName>
        <fullName evidence="4">G_PROTEIN_RECEP_F1_2 domain-containing protein</fullName>
    </submittedName>
</protein>
<keyword evidence="3" id="KW-1185">Reference proteome</keyword>
<dbReference type="EMBL" id="UYRT01087588">
    <property type="protein sequence ID" value="VDN32722.1"/>
    <property type="molecule type" value="Genomic_DNA"/>
</dbReference>
<reference evidence="2 3" key="2">
    <citation type="submission" date="2018-11" db="EMBL/GenBank/DDBJ databases">
        <authorList>
            <consortium name="Pathogen Informatics"/>
        </authorList>
    </citation>
    <scope>NUCLEOTIDE SEQUENCE [LARGE SCALE GENOMIC DNA]</scope>
</reference>
<dbReference type="AlphaFoldDB" id="A0A183ED79"/>
<gene>
    <name evidence="2" type="ORF">GPUH_LOCUS18919</name>
</gene>
<name>A0A183ED79_9BILA</name>
<keyword evidence="1" id="KW-1133">Transmembrane helix</keyword>
<feature type="transmembrane region" description="Helical" evidence="1">
    <location>
        <begin position="52"/>
        <end position="76"/>
    </location>
</feature>
<dbReference type="Proteomes" id="UP000271098">
    <property type="component" value="Unassembled WGS sequence"/>
</dbReference>
<sequence>MFWVVVPRPNVTGNLTERAAASRFSNISVVPAAVGAVSLANSRSCTEAAEDYYSWIIVLLIVPAVINCCSIALIFVTIVHIRRLKSVTEAIGSRLDNLK</sequence>
<evidence type="ECO:0000313" key="2">
    <source>
        <dbReference type="EMBL" id="VDN32722.1"/>
    </source>
</evidence>
<accession>A0A183ED79</accession>
<evidence type="ECO:0000313" key="3">
    <source>
        <dbReference type="Proteomes" id="UP000271098"/>
    </source>
</evidence>
<dbReference type="WBParaSite" id="GPUH_0001894501-mRNA-1">
    <property type="protein sequence ID" value="GPUH_0001894501-mRNA-1"/>
    <property type="gene ID" value="GPUH_0001894501"/>
</dbReference>
<proteinExistence type="predicted"/>
<keyword evidence="1" id="KW-0472">Membrane</keyword>
<keyword evidence="1" id="KW-0812">Transmembrane</keyword>
<organism evidence="4">
    <name type="scientific">Gongylonema pulchrum</name>
    <dbReference type="NCBI Taxonomy" id="637853"/>
    <lineage>
        <taxon>Eukaryota</taxon>
        <taxon>Metazoa</taxon>
        <taxon>Ecdysozoa</taxon>
        <taxon>Nematoda</taxon>
        <taxon>Chromadorea</taxon>
        <taxon>Rhabditida</taxon>
        <taxon>Spirurina</taxon>
        <taxon>Spiruromorpha</taxon>
        <taxon>Spiruroidea</taxon>
        <taxon>Gongylonematidae</taxon>
        <taxon>Gongylonema</taxon>
    </lineage>
</organism>
<evidence type="ECO:0000256" key="1">
    <source>
        <dbReference type="SAM" id="Phobius"/>
    </source>
</evidence>